<dbReference type="EMBL" id="DVMN01000070">
    <property type="protein sequence ID" value="HIU21366.1"/>
    <property type="molecule type" value="Genomic_DNA"/>
</dbReference>
<reference evidence="2" key="2">
    <citation type="journal article" date="2021" name="PeerJ">
        <title>Extensive microbial diversity within the chicken gut microbiome revealed by metagenomics and culture.</title>
        <authorList>
            <person name="Gilroy R."/>
            <person name="Ravi A."/>
            <person name="Getino M."/>
            <person name="Pursley I."/>
            <person name="Horton D.L."/>
            <person name="Alikhan N.F."/>
            <person name="Baker D."/>
            <person name="Gharbi K."/>
            <person name="Hall N."/>
            <person name="Watson M."/>
            <person name="Adriaenssens E.M."/>
            <person name="Foster-Nyarko E."/>
            <person name="Jarju S."/>
            <person name="Secka A."/>
            <person name="Antonio M."/>
            <person name="Oren A."/>
            <person name="Chaudhuri R.R."/>
            <person name="La Ragione R."/>
            <person name="Hildebrand F."/>
            <person name="Pallen M.J."/>
        </authorList>
    </citation>
    <scope>NUCLEOTIDE SEQUENCE</scope>
    <source>
        <strain evidence="2">1063</strain>
    </source>
</reference>
<reference evidence="2" key="1">
    <citation type="submission" date="2020-10" db="EMBL/GenBank/DDBJ databases">
        <authorList>
            <person name="Gilroy R."/>
        </authorList>
    </citation>
    <scope>NUCLEOTIDE SEQUENCE</scope>
    <source>
        <strain evidence="2">1063</strain>
    </source>
</reference>
<protein>
    <submittedName>
        <fullName evidence="2">Uncharacterized protein</fullName>
    </submittedName>
</protein>
<evidence type="ECO:0000256" key="1">
    <source>
        <dbReference type="SAM" id="MobiDB-lite"/>
    </source>
</evidence>
<proteinExistence type="predicted"/>
<evidence type="ECO:0000313" key="2">
    <source>
        <dbReference type="EMBL" id="HIU21366.1"/>
    </source>
</evidence>
<feature type="compositionally biased region" description="Gly residues" evidence="1">
    <location>
        <begin position="22"/>
        <end position="40"/>
    </location>
</feature>
<dbReference type="Proteomes" id="UP000824088">
    <property type="component" value="Unassembled WGS sequence"/>
</dbReference>
<accession>A0A9D1L2B4</accession>
<gene>
    <name evidence="2" type="ORF">IAD51_03950</name>
</gene>
<dbReference type="AlphaFoldDB" id="A0A9D1L2B4"/>
<feature type="region of interest" description="Disordered" evidence="1">
    <location>
        <begin position="1"/>
        <end position="56"/>
    </location>
</feature>
<comment type="caution">
    <text evidence="2">The sequence shown here is derived from an EMBL/GenBank/DDBJ whole genome shotgun (WGS) entry which is preliminary data.</text>
</comment>
<evidence type="ECO:0000313" key="3">
    <source>
        <dbReference type="Proteomes" id="UP000824088"/>
    </source>
</evidence>
<organism evidence="2 3">
    <name type="scientific">Candidatus Limadaptatus stercorigallinarum</name>
    <dbReference type="NCBI Taxonomy" id="2840845"/>
    <lineage>
        <taxon>Bacteria</taxon>
        <taxon>Bacillati</taxon>
        <taxon>Bacillota</taxon>
        <taxon>Clostridia</taxon>
        <taxon>Eubacteriales</taxon>
        <taxon>Candidatus Limadaptatus</taxon>
    </lineage>
</organism>
<name>A0A9D1L2B4_9FIRM</name>
<sequence>MNDYRNYGGSDNRGYTSEGEVRYGGFGTRYGVGGEGGGYGRPQNGGRTDGSMSGDIPQDVAERAAQYSTMSREELSEELMREASSLRAQGLLDVDRLDEFCRMAAPYMTAEQVRRMREIIGMLR</sequence>